<accession>A0A9D1UFZ7</accession>
<dbReference type="EMBL" id="DXGE01000034">
    <property type="protein sequence ID" value="HIW86412.1"/>
    <property type="molecule type" value="Genomic_DNA"/>
</dbReference>
<reference evidence="1" key="1">
    <citation type="journal article" date="2021" name="PeerJ">
        <title>Extensive microbial diversity within the chicken gut microbiome revealed by metagenomics and culture.</title>
        <authorList>
            <person name="Gilroy R."/>
            <person name="Ravi A."/>
            <person name="Getino M."/>
            <person name="Pursley I."/>
            <person name="Horton D.L."/>
            <person name="Alikhan N.F."/>
            <person name="Baker D."/>
            <person name="Gharbi K."/>
            <person name="Hall N."/>
            <person name="Watson M."/>
            <person name="Adriaenssens E.M."/>
            <person name="Foster-Nyarko E."/>
            <person name="Jarju S."/>
            <person name="Secka A."/>
            <person name="Antonio M."/>
            <person name="Oren A."/>
            <person name="Chaudhuri R.R."/>
            <person name="La Ragione R."/>
            <person name="Hildebrand F."/>
            <person name="Pallen M.J."/>
        </authorList>
    </citation>
    <scope>NUCLEOTIDE SEQUENCE</scope>
    <source>
        <strain evidence="1">421</strain>
    </source>
</reference>
<dbReference type="AlphaFoldDB" id="A0A9D1UFZ7"/>
<dbReference type="Proteomes" id="UP000824205">
    <property type="component" value="Unassembled WGS sequence"/>
</dbReference>
<evidence type="ECO:0000313" key="1">
    <source>
        <dbReference type="EMBL" id="HIW86412.1"/>
    </source>
</evidence>
<organism evidence="1 2">
    <name type="scientific">Candidatus Eubacterium faecipullorum</name>
    <dbReference type="NCBI Taxonomy" id="2838571"/>
    <lineage>
        <taxon>Bacteria</taxon>
        <taxon>Bacillati</taxon>
        <taxon>Bacillota</taxon>
        <taxon>Clostridia</taxon>
        <taxon>Eubacteriales</taxon>
        <taxon>Eubacteriaceae</taxon>
        <taxon>Eubacterium</taxon>
    </lineage>
</organism>
<gene>
    <name evidence="1" type="ORF">IAA48_07955</name>
</gene>
<proteinExistence type="predicted"/>
<reference evidence="1" key="2">
    <citation type="submission" date="2021-04" db="EMBL/GenBank/DDBJ databases">
        <authorList>
            <person name="Gilroy R."/>
        </authorList>
    </citation>
    <scope>NUCLEOTIDE SEQUENCE</scope>
    <source>
        <strain evidence="1">421</strain>
    </source>
</reference>
<name>A0A9D1UFZ7_9FIRM</name>
<evidence type="ECO:0000313" key="2">
    <source>
        <dbReference type="Proteomes" id="UP000824205"/>
    </source>
</evidence>
<sequence length="51" mass="5811">MKMDYKEPEMKILKYSLPVSNMITTSLDGGTDHGNPWLQNDTYSANNIFAE</sequence>
<comment type="caution">
    <text evidence="1">The sequence shown here is derived from an EMBL/GenBank/DDBJ whole genome shotgun (WGS) entry which is preliminary data.</text>
</comment>
<protein>
    <submittedName>
        <fullName evidence="1">Uncharacterized protein</fullName>
    </submittedName>
</protein>